<feature type="domain" description="Glycosyltransferase 2-like" evidence="1">
    <location>
        <begin position="6"/>
        <end position="128"/>
    </location>
</feature>
<dbReference type="Gene3D" id="3.90.550.10">
    <property type="entry name" value="Spore Coat Polysaccharide Biosynthesis Protein SpsA, Chain A"/>
    <property type="match status" value="1"/>
</dbReference>
<dbReference type="PANTHER" id="PTHR43179">
    <property type="entry name" value="RHAMNOSYLTRANSFERASE WBBL"/>
    <property type="match status" value="1"/>
</dbReference>
<organism evidence="3 4">
    <name type="scientific">Agromyces larvae</name>
    <dbReference type="NCBI Taxonomy" id="2929802"/>
    <lineage>
        <taxon>Bacteria</taxon>
        <taxon>Bacillati</taxon>
        <taxon>Actinomycetota</taxon>
        <taxon>Actinomycetes</taxon>
        <taxon>Micrococcales</taxon>
        <taxon>Microbacteriaceae</taxon>
        <taxon>Agromyces</taxon>
    </lineage>
</organism>
<dbReference type="EMBL" id="CP094528">
    <property type="protein sequence ID" value="UOE44339.1"/>
    <property type="molecule type" value="Genomic_DNA"/>
</dbReference>
<accession>A0ABY4C002</accession>
<reference evidence="3 4" key="1">
    <citation type="submission" date="2022-03" db="EMBL/GenBank/DDBJ databases">
        <title>Mucilaginibacter sp. isolated from the gut of Protaetia brevitarsis seulensis larvae.</title>
        <authorList>
            <person name="Won M."/>
            <person name="Kim S.-J."/>
            <person name="Kwon S.-W."/>
        </authorList>
    </citation>
    <scope>NUCLEOTIDE SEQUENCE [LARGE SCALE GENOMIC DNA]</scope>
    <source>
        <strain evidence="3 4">CFWR-12</strain>
    </source>
</reference>
<dbReference type="RefSeq" id="WP_243556078.1">
    <property type="nucleotide sequence ID" value="NZ_CP094528.1"/>
</dbReference>
<protein>
    <submittedName>
        <fullName evidence="3">Glycosyltransferase family 2 protein</fullName>
    </submittedName>
</protein>
<keyword evidence="4" id="KW-1185">Reference proteome</keyword>
<sequence>MIAQVSVIVVSFNTREATLACLASIAASHDGVPLQIVLVDNGSTDGSADAVRAAHPDAVVVDAGGNLGFARGVELGVAHASGDAVLLLNPDTLVLPGSLQRLVDHAEAHPEYGVYGGRTLRPDGTLDPSSCWGAPTLWSLVCFATGLTTAFRGSRVFDPESLGRWQRDSVRTVPIVTGCLLLARRSDWDRIGGMDEAFFLYGEDAEFSMRARRLGYRPVIVPDAVIVHEVGGSSSSSGAKMCLVMAGKATLLRRVRRGPAAALGIVLLQAGAGLRALLERVTRAAEPSWSIVWRRRADWRTGYPEAEPRLLGGEAAEVRA</sequence>
<dbReference type="SUPFAM" id="SSF53448">
    <property type="entry name" value="Nucleotide-diphospho-sugar transferases"/>
    <property type="match status" value="1"/>
</dbReference>
<gene>
    <name evidence="3" type="ORF">MTO99_00650</name>
</gene>
<proteinExistence type="predicted"/>
<dbReference type="CDD" id="cd04186">
    <property type="entry name" value="GT_2_like_c"/>
    <property type="match status" value="1"/>
</dbReference>
<evidence type="ECO:0000313" key="4">
    <source>
        <dbReference type="Proteomes" id="UP000832097"/>
    </source>
</evidence>
<dbReference type="Proteomes" id="UP000832097">
    <property type="component" value="Chromosome"/>
</dbReference>
<dbReference type="InterPro" id="IPR029044">
    <property type="entry name" value="Nucleotide-diphossugar_trans"/>
</dbReference>
<name>A0ABY4C002_9MICO</name>
<evidence type="ECO:0000259" key="1">
    <source>
        <dbReference type="Pfam" id="PF00535"/>
    </source>
</evidence>
<dbReference type="PANTHER" id="PTHR43179:SF7">
    <property type="entry name" value="RHAMNOSYLTRANSFERASE WBBL"/>
    <property type="match status" value="1"/>
</dbReference>
<dbReference type="Pfam" id="PF13632">
    <property type="entry name" value="Glyco_trans_2_3"/>
    <property type="match status" value="1"/>
</dbReference>
<dbReference type="Pfam" id="PF00535">
    <property type="entry name" value="Glycos_transf_2"/>
    <property type="match status" value="1"/>
</dbReference>
<evidence type="ECO:0000313" key="3">
    <source>
        <dbReference type="EMBL" id="UOE44339.1"/>
    </source>
</evidence>
<feature type="domain" description="Glycosyltransferase 2-like" evidence="2">
    <location>
        <begin position="167"/>
        <end position="231"/>
    </location>
</feature>
<dbReference type="InterPro" id="IPR001173">
    <property type="entry name" value="Glyco_trans_2-like"/>
</dbReference>
<evidence type="ECO:0000259" key="2">
    <source>
        <dbReference type="Pfam" id="PF13632"/>
    </source>
</evidence>